<evidence type="ECO:0000256" key="1">
    <source>
        <dbReference type="SAM" id="MobiDB-lite"/>
    </source>
</evidence>
<gene>
    <name evidence="2" type="ORF">CDAR_117021</name>
</gene>
<organism evidence="2 3">
    <name type="scientific">Caerostris darwini</name>
    <dbReference type="NCBI Taxonomy" id="1538125"/>
    <lineage>
        <taxon>Eukaryota</taxon>
        <taxon>Metazoa</taxon>
        <taxon>Ecdysozoa</taxon>
        <taxon>Arthropoda</taxon>
        <taxon>Chelicerata</taxon>
        <taxon>Arachnida</taxon>
        <taxon>Araneae</taxon>
        <taxon>Araneomorphae</taxon>
        <taxon>Entelegynae</taxon>
        <taxon>Araneoidea</taxon>
        <taxon>Araneidae</taxon>
        <taxon>Caerostris</taxon>
    </lineage>
</organism>
<evidence type="ECO:0000313" key="3">
    <source>
        <dbReference type="Proteomes" id="UP001054837"/>
    </source>
</evidence>
<keyword evidence="3" id="KW-1185">Reference proteome</keyword>
<feature type="compositionally biased region" description="Basic and acidic residues" evidence="1">
    <location>
        <begin position="21"/>
        <end position="32"/>
    </location>
</feature>
<reference evidence="2 3" key="1">
    <citation type="submission" date="2021-06" db="EMBL/GenBank/DDBJ databases">
        <title>Caerostris darwini draft genome.</title>
        <authorList>
            <person name="Kono N."/>
            <person name="Arakawa K."/>
        </authorList>
    </citation>
    <scope>NUCLEOTIDE SEQUENCE [LARGE SCALE GENOMIC DNA]</scope>
</reference>
<comment type="caution">
    <text evidence="2">The sequence shown here is derived from an EMBL/GenBank/DDBJ whole genome shotgun (WGS) entry which is preliminary data.</text>
</comment>
<evidence type="ECO:0000313" key="2">
    <source>
        <dbReference type="EMBL" id="GIY78758.1"/>
    </source>
</evidence>
<dbReference type="EMBL" id="BPLQ01014270">
    <property type="protein sequence ID" value="GIY78758.1"/>
    <property type="molecule type" value="Genomic_DNA"/>
</dbReference>
<sequence length="100" mass="11410">MLLLLRFCGQMQDLLLWNNETSEREKKERRAADSFVSISPTPPPQPLFPPATTPITTTLCHPLKAGKDSSFSRKCAIFFRFAITAGDVFGERRKRKKKIK</sequence>
<feature type="compositionally biased region" description="Pro residues" evidence="1">
    <location>
        <begin position="40"/>
        <end position="52"/>
    </location>
</feature>
<protein>
    <submittedName>
        <fullName evidence="2">Uncharacterized protein</fullName>
    </submittedName>
</protein>
<accession>A0AAV4W8Q2</accession>
<dbReference type="Proteomes" id="UP001054837">
    <property type="component" value="Unassembled WGS sequence"/>
</dbReference>
<proteinExistence type="predicted"/>
<feature type="region of interest" description="Disordered" evidence="1">
    <location>
        <begin position="19"/>
        <end position="52"/>
    </location>
</feature>
<name>A0AAV4W8Q2_9ARAC</name>
<dbReference type="AlphaFoldDB" id="A0AAV4W8Q2"/>